<dbReference type="GO" id="GO:0004497">
    <property type="term" value="F:monooxygenase activity"/>
    <property type="evidence" value="ECO:0007669"/>
    <property type="project" value="InterPro"/>
</dbReference>
<keyword evidence="1" id="KW-0812">Transmembrane</keyword>
<dbReference type="GO" id="GO:0020037">
    <property type="term" value="F:heme binding"/>
    <property type="evidence" value="ECO:0007669"/>
    <property type="project" value="InterPro"/>
</dbReference>
<dbReference type="InterPro" id="IPR001128">
    <property type="entry name" value="Cyt_P450"/>
</dbReference>
<evidence type="ECO:0008006" key="4">
    <source>
        <dbReference type="Google" id="ProtNLM"/>
    </source>
</evidence>
<evidence type="ECO:0000313" key="2">
    <source>
        <dbReference type="EMBL" id="EPS62347.1"/>
    </source>
</evidence>
<keyword evidence="3" id="KW-1185">Reference proteome</keyword>
<dbReference type="GO" id="GO:0016705">
    <property type="term" value="F:oxidoreductase activity, acting on paired donors, with incorporation or reduction of molecular oxygen"/>
    <property type="evidence" value="ECO:0007669"/>
    <property type="project" value="InterPro"/>
</dbReference>
<dbReference type="SUPFAM" id="SSF48264">
    <property type="entry name" value="Cytochrome P450"/>
    <property type="match status" value="1"/>
</dbReference>
<feature type="transmembrane region" description="Helical" evidence="1">
    <location>
        <begin position="6"/>
        <end position="22"/>
    </location>
</feature>
<accession>S8DRF1</accession>
<keyword evidence="1" id="KW-0472">Membrane</keyword>
<dbReference type="EMBL" id="AUSU01006206">
    <property type="protein sequence ID" value="EPS62347.1"/>
    <property type="molecule type" value="Genomic_DNA"/>
</dbReference>
<gene>
    <name evidence="2" type="ORF">M569_12444</name>
</gene>
<feature type="non-terminal residue" evidence="2">
    <location>
        <position position="1"/>
    </location>
</feature>
<reference evidence="2 3" key="1">
    <citation type="journal article" date="2013" name="BMC Genomics">
        <title>The miniature genome of a carnivorous plant Genlisea aurea contains a low number of genes and short non-coding sequences.</title>
        <authorList>
            <person name="Leushkin E.V."/>
            <person name="Sutormin R.A."/>
            <person name="Nabieva E.R."/>
            <person name="Penin A.A."/>
            <person name="Kondrashov A.S."/>
            <person name="Logacheva M.D."/>
        </authorList>
    </citation>
    <scope>NUCLEOTIDE SEQUENCE [LARGE SCALE GENOMIC DNA]</scope>
</reference>
<dbReference type="InterPro" id="IPR036396">
    <property type="entry name" value="Cyt_P450_sf"/>
</dbReference>
<keyword evidence="1" id="KW-1133">Transmembrane helix</keyword>
<dbReference type="Pfam" id="PF00067">
    <property type="entry name" value="p450"/>
    <property type="match status" value="1"/>
</dbReference>
<evidence type="ECO:0000256" key="1">
    <source>
        <dbReference type="SAM" id="Phobius"/>
    </source>
</evidence>
<organism evidence="2 3">
    <name type="scientific">Genlisea aurea</name>
    <dbReference type="NCBI Taxonomy" id="192259"/>
    <lineage>
        <taxon>Eukaryota</taxon>
        <taxon>Viridiplantae</taxon>
        <taxon>Streptophyta</taxon>
        <taxon>Embryophyta</taxon>
        <taxon>Tracheophyta</taxon>
        <taxon>Spermatophyta</taxon>
        <taxon>Magnoliopsida</taxon>
        <taxon>eudicotyledons</taxon>
        <taxon>Gunneridae</taxon>
        <taxon>Pentapetalae</taxon>
        <taxon>asterids</taxon>
        <taxon>lamiids</taxon>
        <taxon>Lamiales</taxon>
        <taxon>Lentibulariaceae</taxon>
        <taxon>Genlisea</taxon>
    </lineage>
</organism>
<dbReference type="PANTHER" id="PTHR24299">
    <property type="entry name" value="CYTOCHROME P450 FAMILY 1"/>
    <property type="match status" value="1"/>
</dbReference>
<protein>
    <recommendedName>
        <fullName evidence="4">Cytochrome P450</fullName>
    </recommendedName>
</protein>
<dbReference type="Gene3D" id="1.10.630.10">
    <property type="entry name" value="Cytochrome P450"/>
    <property type="match status" value="1"/>
</dbReference>
<dbReference type="OrthoDB" id="1739549at2759"/>
<dbReference type="Proteomes" id="UP000015453">
    <property type="component" value="Unassembled WGS sequence"/>
</dbReference>
<sequence>GMEFSFTILLLLLLFPSIVLIYRRRQHRRRLPPGPLRFPIIGNLLQFGRNPHRSLADLAQRYGDLMHLKLGFVDVIVVSSPETARQVMHTYDNLLSHRPHLALGRAYDHNEKSIIWINEVSRRMGLAKLCKEHLFSTQRLDGSETLRRKKIDDLRDYLYECREGRAVVNIAEAAFTTSLNMISSSFFSVDLAAFDSEKSQEMKELVNLLMKLVGIPNLADYFPFLKPFDLQGVQRRAEMYFGKLFEIFNGFIDERVESHTHKNDLLQSLLDYSNMEGSKFTRDDILHLLL</sequence>
<dbReference type="PANTHER" id="PTHR24299:SF59">
    <property type="entry name" value="CYTOCHROME P450 SUPERFAMILY PROTEIN"/>
    <property type="match status" value="1"/>
</dbReference>
<name>S8DRF1_9LAMI</name>
<proteinExistence type="predicted"/>
<dbReference type="GO" id="GO:0005506">
    <property type="term" value="F:iron ion binding"/>
    <property type="evidence" value="ECO:0007669"/>
    <property type="project" value="InterPro"/>
</dbReference>
<dbReference type="AlphaFoldDB" id="S8DRF1"/>
<comment type="caution">
    <text evidence="2">The sequence shown here is derived from an EMBL/GenBank/DDBJ whole genome shotgun (WGS) entry which is preliminary data.</text>
</comment>
<evidence type="ECO:0000313" key="3">
    <source>
        <dbReference type="Proteomes" id="UP000015453"/>
    </source>
</evidence>
<feature type="non-terminal residue" evidence="2">
    <location>
        <position position="290"/>
    </location>
</feature>